<evidence type="ECO:0000259" key="2">
    <source>
        <dbReference type="Pfam" id="PF00296"/>
    </source>
</evidence>
<dbReference type="PANTHER" id="PTHR43244:SF1">
    <property type="entry name" value="5,10-METHYLENETETRAHYDROMETHANOPTERIN REDUCTASE"/>
    <property type="match status" value="1"/>
</dbReference>
<dbReference type="AlphaFoldDB" id="A0AAU7JXA5"/>
<evidence type="ECO:0000256" key="1">
    <source>
        <dbReference type="ARBA" id="ARBA00023002"/>
    </source>
</evidence>
<protein>
    <submittedName>
        <fullName evidence="3">LLM class flavin-dependent oxidoreductase</fullName>
    </submittedName>
</protein>
<dbReference type="InterPro" id="IPR050564">
    <property type="entry name" value="F420-G6PD/mer"/>
</dbReference>
<dbReference type="Gene3D" id="3.20.20.30">
    <property type="entry name" value="Luciferase-like domain"/>
    <property type="match status" value="1"/>
</dbReference>
<reference evidence="3" key="1">
    <citation type="submission" date="2024-05" db="EMBL/GenBank/DDBJ databases">
        <authorList>
            <person name="Kim S."/>
            <person name="Heo J."/>
            <person name="Choi H."/>
            <person name="Choi Y."/>
            <person name="Kwon S.-W."/>
            <person name="Kim Y."/>
        </authorList>
    </citation>
    <scope>NUCLEOTIDE SEQUENCE</scope>
    <source>
        <strain evidence="3">KACC 23699</strain>
    </source>
</reference>
<gene>
    <name evidence="3" type="ORF">ABEG17_06870</name>
</gene>
<proteinExistence type="predicted"/>
<keyword evidence="1" id="KW-0560">Oxidoreductase</keyword>
<dbReference type="PANTHER" id="PTHR43244">
    <property type="match status" value="1"/>
</dbReference>
<name>A0AAU7JXA5_9MICO</name>
<dbReference type="EMBL" id="CP157483">
    <property type="protein sequence ID" value="XBO45052.1"/>
    <property type="molecule type" value="Genomic_DNA"/>
</dbReference>
<dbReference type="GO" id="GO:0016705">
    <property type="term" value="F:oxidoreductase activity, acting on paired donors, with incorporation or reduction of molecular oxygen"/>
    <property type="evidence" value="ECO:0007669"/>
    <property type="project" value="InterPro"/>
</dbReference>
<dbReference type="RefSeq" id="WP_406832535.1">
    <property type="nucleotide sequence ID" value="NZ_CP157483.1"/>
</dbReference>
<organism evidence="3">
    <name type="scientific">Pedococcus sp. KACC 23699</name>
    <dbReference type="NCBI Taxonomy" id="3149228"/>
    <lineage>
        <taxon>Bacteria</taxon>
        <taxon>Bacillati</taxon>
        <taxon>Actinomycetota</taxon>
        <taxon>Actinomycetes</taxon>
        <taxon>Micrococcales</taxon>
        <taxon>Intrasporangiaceae</taxon>
        <taxon>Pedococcus</taxon>
    </lineage>
</organism>
<accession>A0AAU7JXA5</accession>
<dbReference type="InterPro" id="IPR011251">
    <property type="entry name" value="Luciferase-like_dom"/>
</dbReference>
<dbReference type="InterPro" id="IPR036661">
    <property type="entry name" value="Luciferase-like_sf"/>
</dbReference>
<dbReference type="SUPFAM" id="SSF51679">
    <property type="entry name" value="Bacterial luciferase-like"/>
    <property type="match status" value="1"/>
</dbReference>
<feature type="domain" description="Luciferase-like" evidence="2">
    <location>
        <begin position="1"/>
        <end position="200"/>
    </location>
</feature>
<evidence type="ECO:0000313" key="3">
    <source>
        <dbReference type="EMBL" id="XBO45052.1"/>
    </source>
</evidence>
<dbReference type="Pfam" id="PF00296">
    <property type="entry name" value="Bac_luciferase"/>
    <property type="match status" value="1"/>
</dbReference>
<sequence>MRVGITILPEHSWSEAAPLWRRAEEYGFDHAWTYDHLVWGGLQDSPWFGAMPTLTAAATVTSTIRLGTFVSSPNYRHPYTFLRDLLAVEDISGGRLICGLGTGGDLDSRILGEERPLKERVDRYHEFVEVLDRLMHEDHVDHDGEHFRTVDARTLPGAVQRPRLPFLVAANGPRSLRLAARLGQGWVTYGRGGDTLEEWWSGVASLCGLLDEAEAGAERTEPLDRCLSLDGSPQFSLQSVGVFEEMVGRAAELGFTDVVTHWPRPGSPYEGSEAVLEQVADRLDDLRSPIS</sequence>